<evidence type="ECO:0000259" key="6">
    <source>
        <dbReference type="Pfam" id="PF25954"/>
    </source>
</evidence>
<dbReference type="STRING" id="1235591.CAK95_19660"/>
<dbReference type="Pfam" id="PF25954">
    <property type="entry name" value="Beta-barrel_RND_2"/>
    <property type="match status" value="1"/>
</dbReference>
<evidence type="ECO:0000313" key="9">
    <source>
        <dbReference type="Proteomes" id="UP000194137"/>
    </source>
</evidence>
<dbReference type="PANTHER" id="PTHR30097">
    <property type="entry name" value="CATION EFFLUX SYSTEM PROTEIN CUSB"/>
    <property type="match status" value="1"/>
</dbReference>
<dbReference type="NCBIfam" id="TIGR01730">
    <property type="entry name" value="RND_mfp"/>
    <property type="match status" value="1"/>
</dbReference>
<evidence type="ECO:0000256" key="2">
    <source>
        <dbReference type="ARBA" id="ARBA00022448"/>
    </source>
</evidence>
<dbReference type="SUPFAM" id="SSF111369">
    <property type="entry name" value="HlyD-like secretion proteins"/>
    <property type="match status" value="1"/>
</dbReference>
<comment type="similarity">
    <text evidence="1">Belongs to the membrane fusion protein (MFP) (TC 8.A.1) family.</text>
</comment>
<reference evidence="8 9" key="1">
    <citation type="submission" date="2017-05" db="EMBL/GenBank/DDBJ databases">
        <title>Full genome sequence of Pseudorhodoplanes sinuspersici.</title>
        <authorList>
            <person name="Dastgheib S.M.M."/>
            <person name="Shavandi M."/>
            <person name="Tirandaz H."/>
        </authorList>
    </citation>
    <scope>NUCLEOTIDE SEQUENCE [LARGE SCALE GENOMIC DNA]</scope>
    <source>
        <strain evidence="8 9">RIPI110</strain>
    </source>
</reference>
<proteinExistence type="inferred from homology"/>
<evidence type="ECO:0000256" key="1">
    <source>
        <dbReference type="ARBA" id="ARBA00009477"/>
    </source>
</evidence>
<dbReference type="InterPro" id="IPR058792">
    <property type="entry name" value="Beta-barrel_RND_2"/>
</dbReference>
<dbReference type="GO" id="GO:0016020">
    <property type="term" value="C:membrane"/>
    <property type="evidence" value="ECO:0007669"/>
    <property type="project" value="InterPro"/>
</dbReference>
<dbReference type="EMBL" id="CP021112">
    <property type="protein sequence ID" value="ARQ01065.1"/>
    <property type="molecule type" value="Genomic_DNA"/>
</dbReference>
<dbReference type="GO" id="GO:0060003">
    <property type="term" value="P:copper ion export"/>
    <property type="evidence" value="ECO:0007669"/>
    <property type="project" value="TreeGrafter"/>
</dbReference>
<dbReference type="Proteomes" id="UP000194137">
    <property type="component" value="Chromosome"/>
</dbReference>
<feature type="domain" description="CusB-like beta-barrel" evidence="6">
    <location>
        <begin position="373"/>
        <end position="450"/>
    </location>
</feature>
<evidence type="ECO:0000259" key="5">
    <source>
        <dbReference type="Pfam" id="PF25919"/>
    </source>
</evidence>
<dbReference type="FunFam" id="2.40.30.170:FF:000010">
    <property type="entry name" value="Efflux RND transporter periplasmic adaptor subunit"/>
    <property type="match status" value="1"/>
</dbReference>
<accession>A0A1W6ZWC6</accession>
<evidence type="ECO:0000256" key="4">
    <source>
        <dbReference type="ARBA" id="ARBA00023065"/>
    </source>
</evidence>
<dbReference type="InterPro" id="IPR051909">
    <property type="entry name" value="MFP_Cation_Efflux"/>
</dbReference>
<dbReference type="FunFam" id="2.40.420.20:FF:000003">
    <property type="entry name" value="Cation efflux system protein cusB"/>
    <property type="match status" value="1"/>
</dbReference>
<evidence type="ECO:0000259" key="7">
    <source>
        <dbReference type="Pfam" id="PF25975"/>
    </source>
</evidence>
<dbReference type="Pfam" id="PF25975">
    <property type="entry name" value="CzcB_C"/>
    <property type="match status" value="1"/>
</dbReference>
<dbReference type="Gene3D" id="2.40.30.170">
    <property type="match status" value="1"/>
</dbReference>
<organism evidence="8 9">
    <name type="scientific">Pseudorhodoplanes sinuspersici</name>
    <dbReference type="NCBI Taxonomy" id="1235591"/>
    <lineage>
        <taxon>Bacteria</taxon>
        <taxon>Pseudomonadati</taxon>
        <taxon>Pseudomonadota</taxon>
        <taxon>Alphaproteobacteria</taxon>
        <taxon>Hyphomicrobiales</taxon>
        <taxon>Pseudorhodoplanes</taxon>
    </lineage>
</organism>
<dbReference type="GO" id="GO:0015679">
    <property type="term" value="P:plasma membrane copper ion transport"/>
    <property type="evidence" value="ECO:0007669"/>
    <property type="project" value="TreeGrafter"/>
</dbReference>
<name>A0A1W6ZWC6_9HYPH</name>
<keyword evidence="3" id="KW-0732">Signal</keyword>
<evidence type="ECO:0008006" key="10">
    <source>
        <dbReference type="Google" id="ProtNLM"/>
    </source>
</evidence>
<protein>
    <recommendedName>
        <fullName evidence="10">Efflux transporter periplasmic adaptor subunit</fullName>
    </recommendedName>
</protein>
<dbReference type="InterPro" id="IPR058649">
    <property type="entry name" value="CzcB_C"/>
</dbReference>
<evidence type="ECO:0000256" key="3">
    <source>
        <dbReference type="ARBA" id="ARBA00022729"/>
    </source>
</evidence>
<keyword evidence="4" id="KW-0406">Ion transport</keyword>
<dbReference type="Gene3D" id="2.40.50.100">
    <property type="match status" value="1"/>
</dbReference>
<dbReference type="KEGG" id="psin:CAK95_19660"/>
<dbReference type="PANTHER" id="PTHR30097:SF15">
    <property type="entry name" value="CATION EFFLUX SYSTEM PROTEIN CUSB"/>
    <property type="match status" value="1"/>
</dbReference>
<feature type="domain" description="CzcB-like C-terminal circularly permuted SH3-like" evidence="7">
    <location>
        <begin position="456"/>
        <end position="516"/>
    </location>
</feature>
<dbReference type="Pfam" id="PF25919">
    <property type="entry name" value="BSH_CusB"/>
    <property type="match status" value="1"/>
</dbReference>
<dbReference type="GO" id="GO:0046914">
    <property type="term" value="F:transition metal ion binding"/>
    <property type="evidence" value="ECO:0007669"/>
    <property type="project" value="TreeGrafter"/>
</dbReference>
<keyword evidence="2" id="KW-0813">Transport</keyword>
<dbReference type="AlphaFoldDB" id="A0A1W6ZWC6"/>
<dbReference type="GO" id="GO:0022857">
    <property type="term" value="F:transmembrane transporter activity"/>
    <property type="evidence" value="ECO:0007669"/>
    <property type="project" value="InterPro"/>
</dbReference>
<feature type="domain" description="CusB-like barrel-sandwich hybrid" evidence="5">
    <location>
        <begin position="250"/>
        <end position="367"/>
    </location>
</feature>
<dbReference type="InterPro" id="IPR058790">
    <property type="entry name" value="BSH_CusB"/>
</dbReference>
<gene>
    <name evidence="8" type="ORF">CAK95_19660</name>
</gene>
<sequence>MRLSARGESGPHNRQHSRIIMKITLASLRSVALGALASLIIASAAVQAQPTPGFEPVAAEVPVGKNVRIELRLTGITPPPALADITIERQRIDMGPDGMEMMAAPLKPVPGTPPGILAFQTDLSMAGRWALTITARVKGQSAPITSKIIFTAVEKKSDAAPAPGSKRKIVYYRNPMGLPDVSPTPKKDSMGMDYIPVYEDEANGPRGSVRLASEKVQRAGVRLEPATLQQVARTVRAPGTVSADETRLGVVTAKFNGFVEELYVPAVGERVSKGQKLMRVWIESPEILQKQADLTTTLIGATRSSISYEGAERNLRFFGFTDEAVDEIRKAGRPLRSLTFNVPRDGTVLEKPAVVGMRFSSGDTLFRTADLTTLWVIAQVPESDIAVIREGQQANVSFKAFPNEPREGKVALIYPELNPATRTVPVRIVVDNKDMRLRPGLYAEISFAGEAQDKVVTVPDSAVIDSGQRRVAFVSKGEGLFEPRDVELGRRGNGLVEIRKGIEAGENVVVRGNFLIDAESNLKAALASFAPPAEAVQ</sequence>
<dbReference type="Gene3D" id="2.40.420.20">
    <property type="match status" value="1"/>
</dbReference>
<evidence type="ECO:0000313" key="8">
    <source>
        <dbReference type="EMBL" id="ARQ01065.1"/>
    </source>
</evidence>
<keyword evidence="9" id="KW-1185">Reference proteome</keyword>
<dbReference type="GO" id="GO:0030288">
    <property type="term" value="C:outer membrane-bounded periplasmic space"/>
    <property type="evidence" value="ECO:0007669"/>
    <property type="project" value="TreeGrafter"/>
</dbReference>
<dbReference type="InterPro" id="IPR006143">
    <property type="entry name" value="RND_pump_MFP"/>
</dbReference>